<protein>
    <submittedName>
        <fullName evidence="3">Retrovirus-related pol polyprotein from transposon TNT 1-94</fullName>
    </submittedName>
</protein>
<gene>
    <name evidence="3" type="ORF">Tco_0680231</name>
</gene>
<dbReference type="Pfam" id="PF07727">
    <property type="entry name" value="RVT_2"/>
    <property type="match status" value="1"/>
</dbReference>
<feature type="region of interest" description="Disordered" evidence="1">
    <location>
        <begin position="1204"/>
        <end position="1224"/>
    </location>
</feature>
<evidence type="ECO:0000313" key="4">
    <source>
        <dbReference type="Proteomes" id="UP001151760"/>
    </source>
</evidence>
<organism evidence="3 4">
    <name type="scientific">Tanacetum coccineum</name>
    <dbReference type="NCBI Taxonomy" id="301880"/>
    <lineage>
        <taxon>Eukaryota</taxon>
        <taxon>Viridiplantae</taxon>
        <taxon>Streptophyta</taxon>
        <taxon>Embryophyta</taxon>
        <taxon>Tracheophyta</taxon>
        <taxon>Spermatophyta</taxon>
        <taxon>Magnoliopsida</taxon>
        <taxon>eudicotyledons</taxon>
        <taxon>Gunneridae</taxon>
        <taxon>Pentapetalae</taxon>
        <taxon>asterids</taxon>
        <taxon>campanulids</taxon>
        <taxon>Asterales</taxon>
        <taxon>Asteraceae</taxon>
        <taxon>Asteroideae</taxon>
        <taxon>Anthemideae</taxon>
        <taxon>Anthemidinae</taxon>
        <taxon>Tanacetum</taxon>
    </lineage>
</organism>
<comment type="caution">
    <text evidence="3">The sequence shown here is derived from an EMBL/GenBank/DDBJ whole genome shotgun (WGS) entry which is preliminary data.</text>
</comment>
<feature type="compositionally biased region" description="Polar residues" evidence="1">
    <location>
        <begin position="824"/>
        <end position="859"/>
    </location>
</feature>
<dbReference type="PANTHER" id="PTHR11439:SF509">
    <property type="entry name" value="RNA-DIRECTED DNA POLYMERASE"/>
    <property type="match status" value="1"/>
</dbReference>
<reference evidence="3" key="2">
    <citation type="submission" date="2022-01" db="EMBL/GenBank/DDBJ databases">
        <authorList>
            <person name="Yamashiro T."/>
            <person name="Shiraishi A."/>
            <person name="Satake H."/>
            <person name="Nakayama K."/>
        </authorList>
    </citation>
    <scope>NUCLEOTIDE SEQUENCE</scope>
</reference>
<dbReference type="PANTHER" id="PTHR11439">
    <property type="entry name" value="GAG-POL-RELATED RETROTRANSPOSON"/>
    <property type="match status" value="1"/>
</dbReference>
<keyword evidence="4" id="KW-1185">Reference proteome</keyword>
<evidence type="ECO:0000256" key="1">
    <source>
        <dbReference type="SAM" id="MobiDB-lite"/>
    </source>
</evidence>
<feature type="region of interest" description="Disordered" evidence="1">
    <location>
        <begin position="650"/>
        <end position="670"/>
    </location>
</feature>
<evidence type="ECO:0000313" key="3">
    <source>
        <dbReference type="EMBL" id="GJS65667.1"/>
    </source>
</evidence>
<dbReference type="Proteomes" id="UP001151760">
    <property type="component" value="Unassembled WGS sequence"/>
</dbReference>
<feature type="compositionally biased region" description="Basic and acidic residues" evidence="1">
    <location>
        <begin position="652"/>
        <end position="662"/>
    </location>
</feature>
<name>A0ABQ4XLJ4_9ASTR</name>
<sequence length="1608" mass="183125">MKAIFNQMETEVAKCSVDKKYFEIEKKEISLDNDHLLEHFICKDVMNIVIHADSLPVNVLPANNKCHVHDNLEIKRLEQENDHLFELLLSQDIVHICVNSLAARNNYREMQQSFIDAYNENLVLQAELANKKENMVEKKFFDEVLLRCSRLENCGANLKRKLQHQKESFLNNISFNNQNAPAILNFKKINEWQAKLDAKDVSIANLGKHIESLKGKNVVEKDVQPNNPNVISPEMFKLDLEPLAPRVLNNRDAHIDYIKHSREHADTLRKIVEHAKALRPLNSDLDSAKKNGRMMLESIEKGPLVYPTIKEDGKIQERKYAELTEQEQLQDDCDVQATNIVLQGLPPDVYSLVNHLFLLRDDLIACLNKAMTCMSTVVASRFPSTNNQLRTSSNPRNQATIQDGKTQEVGQVLDEEQLAFLADPGIPNGQAIQTTIPYNAAFQTDDLDAYDFECDVFLCVQETQYFEQSLIDYVLDNEITSDKNIISYEQYLQEKQNAIVQDTNSFAQQDAMRMFVFEQMSNQVLSKEDLKGTHIEHGFKRAFMSLFSQDNDTFKSTMLLNVDQLQKQLDKDEFQEDGSMATFWVINTQIEVKQFRETLLQHMSYVKKSVAERSRHKRLYDRRVNKRQMQKQESKVDLGKELDASLVVMESSRTESGKHDTSSKSGNDADAENTDIKLVYDKEPLAEEKVFATAALKNKLRKLKGNSVDTKFAKPLVLGKPVLQPLRYQSVVKQPTAFKSERPKISKPRFSSQVDVKKDFPKPVTQHYLPKGRESAFAKPDHVIASSESRNSSKNMPRFSSNDMVHNYYLEEARKKTLERNRNSKSSVIYTASPQNTTNGSKPKSRSNNQTSRSLHASKSGCVTSNVMPLGDHFRNSSPFLDSKHFVCSTCHKCVFNANHDACISKFLKEIPTRNLLDSCTGKVDSEPPHGSKILHLKLEILSRGSSKFNLPDHRYKCRCCSLIQAKLDSLPHAHTQALKVSHSTLRLLLLNKNVIGQKAQVHVKFSNSDREIVSHDEEEEVLAFKTSMMFCGQEIFDIQKKELSLDNDRLLEHIICQDVMNIVMHADFVPVNVLFANNKCNGTEFVNQTLRAYYEDAEAVATACFTENRSLIRKHHNKTPYELLHNKKPDLSYLYVFGALCYPTNDSEDLGKLNPKADIRIFVGPGPQLLTPGTISLGLVPNPPSPTPVASPIPTIVTLEPADSTGTPSSTHIDQDAPSLSTFQTPQESQSSVIPSGVEEHFHNIEVAHLDNDPFFGVPIPEPNSEESSSRDVIPTNVHLVNQPPEHLSKWTKDHPLDNNYKEALKEACWIKAMQEEPNEFYRLKARLVARGYRQEEGINLEESFALVARLEAIRIIIAYSAYMNIIAYQMDVNTAFLNGILREEVYVIHPDGFVDQDNPNHMYKMKKSLYGLKQAPRTCYDLLSSFLLSQNPRGIILNQSKYAFKIIKKYGMETSDPVDTPMEEKSKLDADPQGKEVDPTCYRVKQIFRYLRGTINMGLWYSKDFCIALTAFADADHVGCQDTKRSTSGSMHLLGDTLHIDIIYHFINEQVENEVVEVYFVRTKYQLADIFTKVLGRERLDFIINKLGIRSMSPETLKRLAEEEEE</sequence>
<accession>A0ABQ4XLJ4</accession>
<evidence type="ECO:0000259" key="2">
    <source>
        <dbReference type="Pfam" id="PF07727"/>
    </source>
</evidence>
<dbReference type="EMBL" id="BQNB010009593">
    <property type="protein sequence ID" value="GJS65667.1"/>
    <property type="molecule type" value="Genomic_DNA"/>
</dbReference>
<feature type="domain" description="Reverse transcriptase Ty1/copia-type" evidence="2">
    <location>
        <begin position="1311"/>
        <end position="1431"/>
    </location>
</feature>
<feature type="compositionally biased region" description="Polar residues" evidence="1">
    <location>
        <begin position="1205"/>
        <end position="1224"/>
    </location>
</feature>
<dbReference type="InterPro" id="IPR013103">
    <property type="entry name" value="RVT_2"/>
</dbReference>
<proteinExistence type="predicted"/>
<feature type="region of interest" description="Disordered" evidence="1">
    <location>
        <begin position="739"/>
        <end position="758"/>
    </location>
</feature>
<reference evidence="3" key="1">
    <citation type="journal article" date="2022" name="Int. J. Mol. Sci.">
        <title>Draft Genome of Tanacetum Coccineum: Genomic Comparison of Closely Related Tanacetum-Family Plants.</title>
        <authorList>
            <person name="Yamashiro T."/>
            <person name="Shiraishi A."/>
            <person name="Nakayama K."/>
            <person name="Satake H."/>
        </authorList>
    </citation>
    <scope>NUCLEOTIDE SEQUENCE</scope>
</reference>
<feature type="region of interest" description="Disordered" evidence="1">
    <location>
        <begin position="816"/>
        <end position="859"/>
    </location>
</feature>